<dbReference type="GO" id="GO:0006352">
    <property type="term" value="P:DNA-templated transcription initiation"/>
    <property type="evidence" value="ECO:0007669"/>
    <property type="project" value="InterPro"/>
</dbReference>
<dbReference type="STRING" id="1189612.A33Q_2650"/>
<reference evidence="6 7" key="1">
    <citation type="journal article" date="2013" name="Genome Announc.">
        <title>Draft Genome Sequence of Indibacter alkaliphilus Strain LW1T, Isolated from Lonar Lake, a Haloalkaline Lake in the Buldana District of Maharashtra, India.</title>
        <authorList>
            <person name="Singh A."/>
            <person name="Kumar Jangir P."/>
            <person name="Sharma R."/>
            <person name="Singh A."/>
            <person name="Kumar Pinnaka A."/>
            <person name="Shivaji S."/>
        </authorList>
    </citation>
    <scope>NUCLEOTIDE SEQUENCE [LARGE SCALE GENOMIC DNA]</scope>
    <source>
        <strain evidence="7">CCUG 57479 / KCTC 22604 / LW1</strain>
    </source>
</reference>
<dbReference type="SUPFAM" id="SSF88946">
    <property type="entry name" value="Sigma2 domain of RNA polymerase sigma factors"/>
    <property type="match status" value="1"/>
</dbReference>
<dbReference type="PANTHER" id="PTHR43133:SF46">
    <property type="entry name" value="RNA POLYMERASE SIGMA-70 FACTOR ECF SUBFAMILY"/>
    <property type="match status" value="1"/>
</dbReference>
<dbReference type="Gene3D" id="1.10.1740.10">
    <property type="match status" value="1"/>
</dbReference>
<dbReference type="PANTHER" id="PTHR43133">
    <property type="entry name" value="RNA POLYMERASE ECF-TYPE SIGMA FACTO"/>
    <property type="match status" value="1"/>
</dbReference>
<sequence>MYISALNIVMQQYTFEKYSQEEIIEGIKNNDSRMIQVFYQSQYKKIEQYILANNGDPEDAKDIYQEAFVVLWRNIKLEKFHPENGTAIAGYLYQIAKNKWLDKLRNAKNKITVELQPNLHEAEEENELETEAYHQWVVKEFENLGETCKEVLKRFYFQKESMEQIASAFDWTSATARNNKYRCIQQLKEKWKTKTK</sequence>
<feature type="domain" description="RNA polymerase sigma-70 region 2" evidence="5">
    <location>
        <begin position="43"/>
        <end position="108"/>
    </location>
</feature>
<keyword evidence="7" id="KW-1185">Reference proteome</keyword>
<comment type="caution">
    <text evidence="6">The sequence shown here is derived from an EMBL/GenBank/DDBJ whole genome shotgun (WGS) entry which is preliminary data.</text>
</comment>
<gene>
    <name evidence="6" type="ORF">A33Q_2650</name>
</gene>
<dbReference type="OrthoDB" id="1099849at2"/>
<dbReference type="InterPro" id="IPR013324">
    <property type="entry name" value="RNA_pol_sigma_r3/r4-like"/>
</dbReference>
<dbReference type="InterPro" id="IPR014284">
    <property type="entry name" value="RNA_pol_sigma-70_dom"/>
</dbReference>
<dbReference type="RefSeq" id="WP_009035006.1">
    <property type="nucleotide sequence ID" value="NZ_ALWO02000036.1"/>
</dbReference>
<dbReference type="SUPFAM" id="SSF88659">
    <property type="entry name" value="Sigma3 and sigma4 domains of RNA polymerase sigma factors"/>
    <property type="match status" value="1"/>
</dbReference>
<keyword evidence="4" id="KW-0804">Transcription</keyword>
<evidence type="ECO:0000313" key="6">
    <source>
        <dbReference type="EMBL" id="EOZ96057.1"/>
    </source>
</evidence>
<protein>
    <submittedName>
        <fullName evidence="6">Sigma-70 region 2 domain protein</fullName>
    </submittedName>
</protein>
<dbReference type="AlphaFoldDB" id="S2DA31"/>
<proteinExistence type="inferred from homology"/>
<evidence type="ECO:0000256" key="4">
    <source>
        <dbReference type="ARBA" id="ARBA00023163"/>
    </source>
</evidence>
<evidence type="ECO:0000256" key="3">
    <source>
        <dbReference type="ARBA" id="ARBA00023082"/>
    </source>
</evidence>
<dbReference type="eggNOG" id="COG1595">
    <property type="taxonomic scope" value="Bacteria"/>
</dbReference>
<dbReference type="InterPro" id="IPR039425">
    <property type="entry name" value="RNA_pol_sigma-70-like"/>
</dbReference>
<dbReference type="NCBIfam" id="TIGR02937">
    <property type="entry name" value="sigma70-ECF"/>
    <property type="match status" value="1"/>
</dbReference>
<organism evidence="6 7">
    <name type="scientific">Indibacter alkaliphilus (strain CCUG 57479 / KCTC 22604 / LW1)</name>
    <dbReference type="NCBI Taxonomy" id="1189612"/>
    <lineage>
        <taxon>Bacteria</taxon>
        <taxon>Pseudomonadati</taxon>
        <taxon>Bacteroidota</taxon>
        <taxon>Cytophagia</taxon>
        <taxon>Cytophagales</taxon>
        <taxon>Cyclobacteriaceae</taxon>
    </lineage>
</organism>
<name>S2DA31_INDAL</name>
<keyword evidence="2" id="KW-0805">Transcription regulation</keyword>
<dbReference type="EMBL" id="ALWO02000036">
    <property type="protein sequence ID" value="EOZ96057.1"/>
    <property type="molecule type" value="Genomic_DNA"/>
</dbReference>
<dbReference type="InterPro" id="IPR007627">
    <property type="entry name" value="RNA_pol_sigma70_r2"/>
</dbReference>
<dbReference type="Proteomes" id="UP000006073">
    <property type="component" value="Unassembled WGS sequence"/>
</dbReference>
<evidence type="ECO:0000313" key="7">
    <source>
        <dbReference type="Proteomes" id="UP000006073"/>
    </source>
</evidence>
<evidence type="ECO:0000256" key="2">
    <source>
        <dbReference type="ARBA" id="ARBA00023015"/>
    </source>
</evidence>
<dbReference type="InterPro" id="IPR036388">
    <property type="entry name" value="WH-like_DNA-bd_sf"/>
</dbReference>
<comment type="similarity">
    <text evidence="1">Belongs to the sigma-70 factor family. ECF subfamily.</text>
</comment>
<dbReference type="GO" id="GO:0016987">
    <property type="term" value="F:sigma factor activity"/>
    <property type="evidence" value="ECO:0007669"/>
    <property type="project" value="UniProtKB-KW"/>
</dbReference>
<evidence type="ECO:0000256" key="1">
    <source>
        <dbReference type="ARBA" id="ARBA00010641"/>
    </source>
</evidence>
<dbReference type="Gene3D" id="1.10.10.10">
    <property type="entry name" value="Winged helix-like DNA-binding domain superfamily/Winged helix DNA-binding domain"/>
    <property type="match status" value="1"/>
</dbReference>
<evidence type="ECO:0000259" key="5">
    <source>
        <dbReference type="Pfam" id="PF04542"/>
    </source>
</evidence>
<accession>S2DA31</accession>
<dbReference type="InterPro" id="IPR013325">
    <property type="entry name" value="RNA_pol_sigma_r2"/>
</dbReference>
<dbReference type="Pfam" id="PF04542">
    <property type="entry name" value="Sigma70_r2"/>
    <property type="match status" value="1"/>
</dbReference>
<keyword evidence="3" id="KW-0731">Sigma factor</keyword>